<dbReference type="AlphaFoldDB" id="W1P8F8"/>
<evidence type="ECO:0000256" key="3">
    <source>
        <dbReference type="ARBA" id="ARBA00022679"/>
    </source>
</evidence>
<keyword evidence="6" id="KW-0238">DNA-binding</keyword>
<evidence type="ECO:0000256" key="4">
    <source>
        <dbReference type="ARBA" id="ARBA00022691"/>
    </source>
</evidence>
<feature type="region of interest" description="Disordered" evidence="8">
    <location>
        <begin position="342"/>
        <end position="391"/>
    </location>
</feature>
<dbReference type="OMA" id="HQMEMIL"/>
<dbReference type="STRING" id="13333.W1P8F8"/>
<feature type="region of interest" description="Disordered" evidence="8">
    <location>
        <begin position="188"/>
        <end position="207"/>
    </location>
</feature>
<comment type="subcellular location">
    <subcellularLocation>
        <location evidence="1">Nucleus</location>
    </subcellularLocation>
</comment>
<feature type="compositionally biased region" description="Acidic residues" evidence="8">
    <location>
        <begin position="1"/>
        <end position="12"/>
    </location>
</feature>
<proteinExistence type="predicted"/>
<dbReference type="eggNOG" id="ENOG502QS8G">
    <property type="taxonomic scope" value="Eukaryota"/>
</dbReference>
<dbReference type="GO" id="GO:0008168">
    <property type="term" value="F:methyltransferase activity"/>
    <property type="evidence" value="ECO:0007669"/>
    <property type="project" value="UniProtKB-KW"/>
</dbReference>
<dbReference type="InterPro" id="IPR030380">
    <property type="entry name" value="SAM_MeTfrase_DRM"/>
</dbReference>
<gene>
    <name evidence="10" type="ORF">AMTR_s00003p00204700</name>
</gene>
<organism evidence="10 11">
    <name type="scientific">Amborella trichopoda</name>
    <dbReference type="NCBI Taxonomy" id="13333"/>
    <lineage>
        <taxon>Eukaryota</taxon>
        <taxon>Viridiplantae</taxon>
        <taxon>Streptophyta</taxon>
        <taxon>Embryophyta</taxon>
        <taxon>Tracheophyta</taxon>
        <taxon>Spermatophyta</taxon>
        <taxon>Magnoliopsida</taxon>
        <taxon>Amborellales</taxon>
        <taxon>Amborellaceae</taxon>
        <taxon>Amborella</taxon>
    </lineage>
</organism>
<keyword evidence="4" id="KW-0949">S-adenosyl-L-methionine</keyword>
<feature type="compositionally biased region" description="Polar residues" evidence="8">
    <location>
        <begin position="360"/>
        <end position="372"/>
    </location>
</feature>
<dbReference type="SUPFAM" id="SSF53335">
    <property type="entry name" value="S-adenosyl-L-methionine-dependent methyltransferases"/>
    <property type="match status" value="2"/>
</dbReference>
<keyword evidence="7" id="KW-0539">Nucleus</keyword>
<evidence type="ECO:0000313" key="11">
    <source>
        <dbReference type="Proteomes" id="UP000017836"/>
    </source>
</evidence>
<dbReference type="PROSITE" id="PS51680">
    <property type="entry name" value="SAM_MT_DRM"/>
    <property type="match status" value="1"/>
</dbReference>
<dbReference type="PANTHER" id="PTHR23068">
    <property type="entry name" value="DNA CYTOSINE-5- -METHYLTRANSFERASE 3-RELATED"/>
    <property type="match status" value="1"/>
</dbReference>
<reference evidence="11" key="1">
    <citation type="journal article" date="2013" name="Science">
        <title>The Amborella genome and the evolution of flowering plants.</title>
        <authorList>
            <consortium name="Amborella Genome Project"/>
        </authorList>
    </citation>
    <scope>NUCLEOTIDE SEQUENCE [LARGE SCALE GENOMIC DNA]</scope>
</reference>
<accession>W1P8F8</accession>
<dbReference type="EMBL" id="KI394358">
    <property type="protein sequence ID" value="ERN03270.1"/>
    <property type="molecule type" value="Genomic_DNA"/>
</dbReference>
<evidence type="ECO:0000256" key="5">
    <source>
        <dbReference type="ARBA" id="ARBA00022737"/>
    </source>
</evidence>
<evidence type="ECO:0000256" key="6">
    <source>
        <dbReference type="ARBA" id="ARBA00023125"/>
    </source>
</evidence>
<dbReference type="InterPro" id="IPR050390">
    <property type="entry name" value="C5-Methyltransferase"/>
</dbReference>
<evidence type="ECO:0000313" key="10">
    <source>
        <dbReference type="EMBL" id="ERN03270.1"/>
    </source>
</evidence>
<dbReference type="Gramene" id="ERN03270">
    <property type="protein sequence ID" value="ERN03270"/>
    <property type="gene ID" value="AMTR_s00003p00204700"/>
</dbReference>
<dbReference type="GO" id="GO:0005634">
    <property type="term" value="C:nucleus"/>
    <property type="evidence" value="ECO:0000318"/>
    <property type="project" value="GO_Central"/>
</dbReference>
<keyword evidence="2" id="KW-0489">Methyltransferase</keyword>
<evidence type="ECO:0000256" key="2">
    <source>
        <dbReference type="ARBA" id="ARBA00022603"/>
    </source>
</evidence>
<evidence type="ECO:0000256" key="8">
    <source>
        <dbReference type="SAM" id="MobiDB-lite"/>
    </source>
</evidence>
<dbReference type="PANTHER" id="PTHR23068:SF11">
    <property type="entry name" value="INACTIVE DNA (CYTOSINE-5)-METHYLTRANSFERASE DRM3-RELATED"/>
    <property type="match status" value="1"/>
</dbReference>
<dbReference type="HOGENOM" id="CLU_006805_3_1_1"/>
<dbReference type="GO" id="GO:0003677">
    <property type="term" value="F:DNA binding"/>
    <property type="evidence" value="ECO:0007669"/>
    <property type="project" value="UniProtKB-KW"/>
</dbReference>
<keyword evidence="11" id="KW-1185">Reference proteome</keyword>
<dbReference type="InterPro" id="IPR029063">
    <property type="entry name" value="SAM-dependent_MTases_sf"/>
</dbReference>
<dbReference type="Gene3D" id="3.40.50.150">
    <property type="entry name" value="Vaccinia Virus protein VP39"/>
    <property type="match status" value="2"/>
</dbReference>
<keyword evidence="5" id="KW-0677">Repeat</keyword>
<name>W1P8F8_AMBTC</name>
<feature type="region of interest" description="Disordered" evidence="8">
    <location>
        <begin position="1"/>
        <end position="21"/>
    </location>
</feature>
<dbReference type="GO" id="GO:0032259">
    <property type="term" value="P:methylation"/>
    <property type="evidence" value="ECO:0007669"/>
    <property type="project" value="UniProtKB-KW"/>
</dbReference>
<evidence type="ECO:0000256" key="1">
    <source>
        <dbReference type="ARBA" id="ARBA00004123"/>
    </source>
</evidence>
<sequence>MENIIDCDDSESSSDGLEHDTSMSLIGPSTSRMYSDSVCADPVENTAGCSSWSHLKSHFIGMGFPVALVDKVIAEQGEEDADAMLNSLFTYSALENSNLDLDEPLTAINNPSIEETEIAELSYLNNDQGMEHQGSPSNDVIDTKTSLLLMDFSADEIDMAISRLGVEAPLDELVDSIIAAQIAGSSEDKDDNELANNNDVNKEGSANNGLFETMNKTLCLLEMGFSEDEISSAISKYGADVPLRKLADSIFAKQIALSIGKGDNKVSSEYHLLKDKSKFKTAGRLHSRDYQIMMLPEELRGKRIKCETYGSSREASEEEGSSTFDDKEGSYNFYKGKSTNFKNIGKGKQPKVSSTDERNAFSTSDLSETSPYDSWMPFEPSPKPSSGLRETSTDSTYFLYGNVNNIPYEDWETVTRFLFGTIPEFIDSQNFSALSRKEGYAHNLPIDTRTHIDPLPQMTIQDVLPRTRKFWPPWDPRTKLSGTNFSLGLTQLCERLERTAAGSKGLPSYVQKEDILHHCKTWNLVWVGPYKLSPLEPEDLEAILGYPRYYTHGSGLDPNERLRLLKDSYQVDTLGYIFSVFKETFPAGINVLSICSGIGGAIVSLHKLGIQINCIVSVESSDLNRRLLWNWWKSTEQRGDLIEIDDVEKLKSRELDNLMGQVGGFDVVIGGNPSKASVGSSRGPMNGPECLDQPHFFEFIRILNYVRAVMAKKRSREV</sequence>
<dbReference type="Proteomes" id="UP000017836">
    <property type="component" value="Unassembled WGS sequence"/>
</dbReference>
<evidence type="ECO:0000259" key="9">
    <source>
        <dbReference type="PROSITE" id="PS51680"/>
    </source>
</evidence>
<evidence type="ECO:0000256" key="7">
    <source>
        <dbReference type="ARBA" id="ARBA00023242"/>
    </source>
</evidence>
<feature type="compositionally biased region" description="Polar residues" evidence="8">
    <location>
        <begin position="194"/>
        <end position="207"/>
    </location>
</feature>
<protein>
    <recommendedName>
        <fullName evidence="9">SAM-dependent MTase DRM-type domain-containing protein</fullName>
    </recommendedName>
</protein>
<keyword evidence="3" id="KW-0808">Transferase</keyword>
<feature type="domain" description="SAM-dependent MTase DRM-type" evidence="9">
    <location>
        <begin position="384"/>
        <end position="713"/>
    </location>
</feature>